<dbReference type="Proteomes" id="UP001307889">
    <property type="component" value="Chromosome 1"/>
</dbReference>
<evidence type="ECO:0000313" key="2">
    <source>
        <dbReference type="Proteomes" id="UP001307889"/>
    </source>
</evidence>
<reference evidence="1 2" key="1">
    <citation type="submission" date="2023-09" db="EMBL/GenBank/DDBJ databases">
        <title>Nesidiocoris tenuis whole genome shotgun sequence.</title>
        <authorList>
            <person name="Shibata T."/>
            <person name="Shimoda M."/>
            <person name="Kobayashi T."/>
            <person name="Uehara T."/>
        </authorList>
    </citation>
    <scope>NUCLEOTIDE SEQUENCE [LARGE SCALE GENOMIC DNA]</scope>
    <source>
        <strain evidence="1 2">Japan</strain>
    </source>
</reference>
<keyword evidence="2" id="KW-1185">Reference proteome</keyword>
<accession>A0ABN7AFL6</accession>
<name>A0ABN7AFL6_9HEMI</name>
<gene>
    <name evidence="1" type="ORF">NTJ_02447</name>
</gene>
<evidence type="ECO:0000313" key="1">
    <source>
        <dbReference type="EMBL" id="BES89640.1"/>
    </source>
</evidence>
<dbReference type="EMBL" id="AP028909">
    <property type="protein sequence ID" value="BES89640.1"/>
    <property type="molecule type" value="Genomic_DNA"/>
</dbReference>
<proteinExistence type="predicted"/>
<protein>
    <submittedName>
        <fullName evidence="1">Uncharacterized protein</fullName>
    </submittedName>
</protein>
<organism evidence="1 2">
    <name type="scientific">Nesidiocoris tenuis</name>
    <dbReference type="NCBI Taxonomy" id="355587"/>
    <lineage>
        <taxon>Eukaryota</taxon>
        <taxon>Metazoa</taxon>
        <taxon>Ecdysozoa</taxon>
        <taxon>Arthropoda</taxon>
        <taxon>Hexapoda</taxon>
        <taxon>Insecta</taxon>
        <taxon>Pterygota</taxon>
        <taxon>Neoptera</taxon>
        <taxon>Paraneoptera</taxon>
        <taxon>Hemiptera</taxon>
        <taxon>Heteroptera</taxon>
        <taxon>Panheteroptera</taxon>
        <taxon>Cimicomorpha</taxon>
        <taxon>Miridae</taxon>
        <taxon>Dicyphina</taxon>
        <taxon>Nesidiocoris</taxon>
    </lineage>
</organism>
<sequence length="75" mass="8322">MALIWSEVGRFLYDILHYSAVKHFTSGLGRCRPNDFISRGDRNCLGTGKVVIITLNSSACGAKEIDDTLDKRQSC</sequence>